<protein>
    <submittedName>
        <fullName evidence="1">RNase P and RNase MRP subunit</fullName>
        <ecNumber evidence="1">3.1.26.5</ecNumber>
    </submittedName>
</protein>
<dbReference type="EC" id="3.1.26.5" evidence="1"/>
<comment type="caution">
    <text evidence="1">The sequence shown here is derived from an EMBL/GenBank/DDBJ whole genome shotgun (WGS) entry which is preliminary data.</text>
</comment>
<evidence type="ECO:0000313" key="1">
    <source>
        <dbReference type="EMBL" id="KAL0637097.1"/>
    </source>
</evidence>
<dbReference type="Pfam" id="PF08228">
    <property type="entry name" value="RNase_P_pop3"/>
    <property type="match status" value="1"/>
</dbReference>
<keyword evidence="2" id="KW-1185">Reference proteome</keyword>
<dbReference type="Proteomes" id="UP001447188">
    <property type="component" value="Unassembled WGS sequence"/>
</dbReference>
<dbReference type="PANTHER" id="PTHR28272:SF1">
    <property type="entry name" value="RIBONUCLEASES P_MRP PROTEIN SUBUNIT POP3"/>
    <property type="match status" value="1"/>
</dbReference>
<reference evidence="1 2" key="1">
    <citation type="submission" date="2024-02" db="EMBL/GenBank/DDBJ databases">
        <title>Discinaceae phylogenomics.</title>
        <authorList>
            <person name="Dirks A.C."/>
            <person name="James T.Y."/>
        </authorList>
    </citation>
    <scope>NUCLEOTIDE SEQUENCE [LARGE SCALE GENOMIC DNA]</scope>
    <source>
        <strain evidence="1 2">ACD0624</strain>
    </source>
</reference>
<organism evidence="1 2">
    <name type="scientific">Discina gigas</name>
    <dbReference type="NCBI Taxonomy" id="1032678"/>
    <lineage>
        <taxon>Eukaryota</taxon>
        <taxon>Fungi</taxon>
        <taxon>Dikarya</taxon>
        <taxon>Ascomycota</taxon>
        <taxon>Pezizomycotina</taxon>
        <taxon>Pezizomycetes</taxon>
        <taxon>Pezizales</taxon>
        <taxon>Discinaceae</taxon>
        <taxon>Discina</taxon>
    </lineage>
</organism>
<dbReference type="EMBL" id="JBBBZM010000039">
    <property type="protein sequence ID" value="KAL0637097.1"/>
    <property type="molecule type" value="Genomic_DNA"/>
</dbReference>
<keyword evidence="1" id="KW-0378">Hydrolase</keyword>
<accession>A0ABR3GMG3</accession>
<dbReference type="GO" id="GO:0004526">
    <property type="term" value="F:ribonuclease P activity"/>
    <property type="evidence" value="ECO:0007669"/>
    <property type="project" value="UniProtKB-EC"/>
</dbReference>
<sequence length="243" mass="26730">MDKSIKDQEQKKKIVFSLDSPSSIVEWPNINIADQDTALDLLCSLLAPIGQHRNIYTQPLKGKRSRKRKRVPPIDNAIPIIQPPSPPELNLFLTIGLNSTTRHLESMAAVLPAENTPSKPRLLAVFVCRSDSQPSQLHSHLPVLCNIASRSSPEHIVRLVQLPRGAEARLTASLAIPRVGFLGLMEGAPGSTSLLHFLEEKVPGINVPWLEGGYQSTAIRAMKTIASPTKKKIERVDRTKKVG</sequence>
<gene>
    <name evidence="1" type="primary">POP3</name>
    <name evidence="1" type="ORF">Q9L58_003920</name>
</gene>
<dbReference type="InterPro" id="IPR013241">
    <property type="entry name" value="RNase_P_Pop3"/>
</dbReference>
<proteinExistence type="predicted"/>
<name>A0ABR3GMG3_9PEZI</name>
<evidence type="ECO:0000313" key="2">
    <source>
        <dbReference type="Proteomes" id="UP001447188"/>
    </source>
</evidence>
<dbReference type="PANTHER" id="PTHR28272">
    <property type="entry name" value="RIBONUCLEASES P/MRP PROTEIN SUBUNIT POP3"/>
    <property type="match status" value="1"/>
</dbReference>